<dbReference type="InterPro" id="IPR006139">
    <property type="entry name" value="D-isomer_2_OHA_DH_cat_dom"/>
</dbReference>
<dbReference type="EC" id="1.-.-.-" evidence="7"/>
<feature type="domain" description="D-isomer specific 2-hydroxyacid dehydrogenase catalytic" evidence="5">
    <location>
        <begin position="13"/>
        <end position="316"/>
    </location>
</feature>
<dbReference type="Proteomes" id="UP000095558">
    <property type="component" value="Unassembled WGS sequence"/>
</dbReference>
<dbReference type="InterPro" id="IPR006140">
    <property type="entry name" value="D-isomer_DH_NAD-bd"/>
</dbReference>
<gene>
    <name evidence="7" type="ORF">ERS852470_01025</name>
</gene>
<dbReference type="PROSITE" id="PS00670">
    <property type="entry name" value="D_2_HYDROXYACID_DH_2"/>
    <property type="match status" value="1"/>
</dbReference>
<dbReference type="OrthoDB" id="9805416at2"/>
<evidence type="ECO:0000259" key="5">
    <source>
        <dbReference type="Pfam" id="PF00389"/>
    </source>
</evidence>
<evidence type="ECO:0000259" key="6">
    <source>
        <dbReference type="Pfam" id="PF02826"/>
    </source>
</evidence>
<dbReference type="SUPFAM" id="SSF52283">
    <property type="entry name" value="Formate/glycerate dehydrogenase catalytic domain-like"/>
    <property type="match status" value="1"/>
</dbReference>
<accession>A0A174CW67</accession>
<dbReference type="InterPro" id="IPR036291">
    <property type="entry name" value="NAD(P)-bd_dom_sf"/>
</dbReference>
<dbReference type="InterPro" id="IPR050418">
    <property type="entry name" value="D-iso_2-hydroxyacid_DH_PdxB"/>
</dbReference>
<dbReference type="NCBIfam" id="NF006263">
    <property type="entry name" value="PRK08410.1"/>
    <property type="match status" value="1"/>
</dbReference>
<dbReference type="AlphaFoldDB" id="A0A174CW67"/>
<dbReference type="EMBL" id="CYZV01000009">
    <property type="protein sequence ID" value="CUN92689.1"/>
    <property type="molecule type" value="Genomic_DNA"/>
</dbReference>
<evidence type="ECO:0000313" key="8">
    <source>
        <dbReference type="Proteomes" id="UP000095558"/>
    </source>
</evidence>
<proteinExistence type="inferred from homology"/>
<evidence type="ECO:0000256" key="1">
    <source>
        <dbReference type="ARBA" id="ARBA00005854"/>
    </source>
</evidence>
<evidence type="ECO:0000256" key="4">
    <source>
        <dbReference type="RuleBase" id="RU003719"/>
    </source>
</evidence>
<evidence type="ECO:0000256" key="3">
    <source>
        <dbReference type="ARBA" id="ARBA00023027"/>
    </source>
</evidence>
<dbReference type="GO" id="GO:0008465">
    <property type="term" value="F:hydroxypyruvate reductase (NADH) activity"/>
    <property type="evidence" value="ECO:0007669"/>
    <property type="project" value="UniProtKB-EC"/>
</dbReference>
<dbReference type="PROSITE" id="PS00671">
    <property type="entry name" value="D_2_HYDROXYACID_DH_3"/>
    <property type="match status" value="1"/>
</dbReference>
<dbReference type="SUPFAM" id="SSF51735">
    <property type="entry name" value="NAD(P)-binding Rossmann-fold domains"/>
    <property type="match status" value="1"/>
</dbReference>
<dbReference type="RefSeq" id="WP_042396341.1">
    <property type="nucleotide sequence ID" value="NZ_CYYT01000011.1"/>
</dbReference>
<dbReference type="EC" id="1.1.1.29" evidence="7"/>
<dbReference type="CDD" id="cd12162">
    <property type="entry name" value="2-Hacid_dh_4"/>
    <property type="match status" value="1"/>
</dbReference>
<keyword evidence="3" id="KW-0520">NAD</keyword>
<reference evidence="7 8" key="1">
    <citation type="submission" date="2015-09" db="EMBL/GenBank/DDBJ databases">
        <authorList>
            <consortium name="Pathogen Informatics"/>
        </authorList>
    </citation>
    <scope>NUCLEOTIDE SEQUENCE [LARGE SCALE GENOMIC DNA]</scope>
    <source>
        <strain evidence="7 8">2789STDY5834855</strain>
    </source>
</reference>
<sequence length="319" mass="35625">MKKIVILDGKTLGDISIEKLNEIGEVQYYEATDESQVVERIKDANIILTNKVVLNRNNMKDAKNLEFIAETATGFNNIDIDYAKEHKIGVANVAGYSTNAVVQHTFASALGLLDQVVYYDRYVKEGEYSKSGSFTCLNKPYYEIENKVWGIIGLGAIGNRVGKIAEAFGAEVIYYSTSGKNSSTQFKKVSFEELLEKSDIISIHAPLNENTKGLINYEALIKMKSSAILVNMGRGPIVVEKDLARAIEEEQIRGAALDVYETEPVGEDNILLSIKNKDKLLLSPHIAWASIEARERLFNEVVENIKAFYNGKDRNRVDK</sequence>
<organism evidence="7 8">
    <name type="scientific">Clostridium disporicum</name>
    <dbReference type="NCBI Taxonomy" id="84024"/>
    <lineage>
        <taxon>Bacteria</taxon>
        <taxon>Bacillati</taxon>
        <taxon>Bacillota</taxon>
        <taxon>Clostridia</taxon>
        <taxon>Eubacteriales</taxon>
        <taxon>Clostridiaceae</taxon>
        <taxon>Clostridium</taxon>
    </lineage>
</organism>
<dbReference type="Pfam" id="PF02826">
    <property type="entry name" value="2-Hacid_dh_C"/>
    <property type="match status" value="1"/>
</dbReference>
<evidence type="ECO:0000313" key="7">
    <source>
        <dbReference type="EMBL" id="CUN92689.1"/>
    </source>
</evidence>
<protein>
    <submittedName>
        <fullName evidence="7">2-hydroxyacid dehydrogenase</fullName>
        <ecNumber evidence="7">1.-.-.-</ecNumber>
        <ecNumber evidence="7">1.1.1.29</ecNumber>
    </submittedName>
</protein>
<keyword evidence="2 4" id="KW-0560">Oxidoreductase</keyword>
<name>A0A174CW67_9CLOT</name>
<feature type="domain" description="D-isomer specific 2-hydroxyacid dehydrogenase NAD-binding" evidence="6">
    <location>
        <begin position="107"/>
        <end position="287"/>
    </location>
</feature>
<comment type="similarity">
    <text evidence="1 4">Belongs to the D-isomer specific 2-hydroxyacid dehydrogenase family.</text>
</comment>
<dbReference type="GO" id="GO:0051287">
    <property type="term" value="F:NAD binding"/>
    <property type="evidence" value="ECO:0007669"/>
    <property type="project" value="InterPro"/>
</dbReference>
<dbReference type="PANTHER" id="PTHR43761:SF1">
    <property type="entry name" value="D-ISOMER SPECIFIC 2-HYDROXYACID DEHYDROGENASE CATALYTIC DOMAIN-CONTAINING PROTEIN-RELATED"/>
    <property type="match status" value="1"/>
</dbReference>
<dbReference type="Gene3D" id="3.40.50.720">
    <property type="entry name" value="NAD(P)-binding Rossmann-like Domain"/>
    <property type="match status" value="2"/>
</dbReference>
<dbReference type="PANTHER" id="PTHR43761">
    <property type="entry name" value="D-ISOMER SPECIFIC 2-HYDROXYACID DEHYDROGENASE FAMILY PROTEIN (AFU_ORTHOLOGUE AFUA_1G13630)"/>
    <property type="match status" value="1"/>
</dbReference>
<evidence type="ECO:0000256" key="2">
    <source>
        <dbReference type="ARBA" id="ARBA00023002"/>
    </source>
</evidence>
<dbReference type="Pfam" id="PF00389">
    <property type="entry name" value="2-Hacid_dh"/>
    <property type="match status" value="1"/>
</dbReference>
<dbReference type="GeneID" id="83011269"/>
<dbReference type="InterPro" id="IPR029753">
    <property type="entry name" value="D-isomer_DH_CS"/>
</dbReference>